<dbReference type="STRING" id="1293054.HSACCH_01968"/>
<dbReference type="eggNOG" id="COG1175">
    <property type="taxonomic scope" value="Bacteria"/>
</dbReference>
<keyword evidence="2 7" id="KW-0813">Transport</keyword>
<evidence type="ECO:0000256" key="4">
    <source>
        <dbReference type="ARBA" id="ARBA00022692"/>
    </source>
</evidence>
<dbReference type="EMBL" id="CAUI01000021">
    <property type="protein sequence ID" value="CCU80252.1"/>
    <property type="molecule type" value="Genomic_DNA"/>
</dbReference>
<evidence type="ECO:0000259" key="8">
    <source>
        <dbReference type="PROSITE" id="PS50928"/>
    </source>
</evidence>
<sequence>MKIRAKEKMGYFFLIPSLILIAVLVIYPVFETIRLSFYNYRIQTLALGETFVGFDNFKRIFSDSEFFVSLRFTLIFTIVAVSLETIIGMLFALIMNQKIPGQSIIRTAVLVPWAIPTIVSGLMWKFMYSQQYGVINYILKILKIITEDLPWLSDAYLAVVATIIADVWKTTPYMSLLILSGLQTIPRQMYEAAAIDGANKFQQFINITIPLIKPVLSVAILFRTLATFRIYALISVLTSGGPANATQSLSLYTIKTYFNFGNLGYGAALATVTFIISLIISMFFLDALKRKLAR</sequence>
<evidence type="ECO:0000256" key="7">
    <source>
        <dbReference type="RuleBase" id="RU363032"/>
    </source>
</evidence>
<dbReference type="PANTHER" id="PTHR43005">
    <property type="entry name" value="BLR7065 PROTEIN"/>
    <property type="match status" value="1"/>
</dbReference>
<dbReference type="Pfam" id="PF00528">
    <property type="entry name" value="BPD_transp_1"/>
    <property type="match status" value="1"/>
</dbReference>
<evidence type="ECO:0000256" key="3">
    <source>
        <dbReference type="ARBA" id="ARBA00022475"/>
    </source>
</evidence>
<gene>
    <name evidence="9" type="ORF">HSACCH_01968</name>
</gene>
<protein>
    <submittedName>
        <fullName evidence="9">Maltose/maltodextrin ABC transporter, permease protein MalF</fullName>
    </submittedName>
</protein>
<feature type="transmembrane region" description="Helical" evidence="7">
    <location>
        <begin position="107"/>
        <end position="127"/>
    </location>
</feature>
<keyword evidence="3" id="KW-1003">Cell membrane</keyword>
<dbReference type="InterPro" id="IPR035906">
    <property type="entry name" value="MetI-like_sf"/>
</dbReference>
<dbReference type="GO" id="GO:0005886">
    <property type="term" value="C:plasma membrane"/>
    <property type="evidence" value="ECO:0007669"/>
    <property type="project" value="UniProtKB-SubCell"/>
</dbReference>
<dbReference type="InParanoid" id="M5E2M5"/>
<keyword evidence="4 7" id="KW-0812">Transmembrane</keyword>
<evidence type="ECO:0000313" key="9">
    <source>
        <dbReference type="EMBL" id="CCU80252.1"/>
    </source>
</evidence>
<feature type="transmembrane region" description="Helical" evidence="7">
    <location>
        <begin position="155"/>
        <end position="179"/>
    </location>
</feature>
<evidence type="ECO:0000256" key="5">
    <source>
        <dbReference type="ARBA" id="ARBA00022989"/>
    </source>
</evidence>
<keyword evidence="6 7" id="KW-0472">Membrane</keyword>
<dbReference type="InterPro" id="IPR000515">
    <property type="entry name" value="MetI-like"/>
</dbReference>
<evidence type="ECO:0000313" key="10">
    <source>
        <dbReference type="Proteomes" id="UP000012063"/>
    </source>
</evidence>
<name>M5E2M5_9FIRM</name>
<dbReference type="Gene3D" id="1.10.3720.10">
    <property type="entry name" value="MetI-like"/>
    <property type="match status" value="1"/>
</dbReference>
<dbReference type="GO" id="GO:0055085">
    <property type="term" value="P:transmembrane transport"/>
    <property type="evidence" value="ECO:0007669"/>
    <property type="project" value="InterPro"/>
</dbReference>
<proteinExistence type="inferred from homology"/>
<comment type="similarity">
    <text evidence="7">Belongs to the binding-protein-dependent transport system permease family.</text>
</comment>
<evidence type="ECO:0000256" key="6">
    <source>
        <dbReference type="ARBA" id="ARBA00023136"/>
    </source>
</evidence>
<dbReference type="SUPFAM" id="SSF161098">
    <property type="entry name" value="MetI-like"/>
    <property type="match status" value="1"/>
</dbReference>
<evidence type="ECO:0000256" key="2">
    <source>
        <dbReference type="ARBA" id="ARBA00022448"/>
    </source>
</evidence>
<dbReference type="OrthoDB" id="9761387at2"/>
<comment type="caution">
    <text evidence="9">The sequence shown here is derived from an EMBL/GenBank/DDBJ whole genome shotgun (WGS) entry which is preliminary data.</text>
</comment>
<dbReference type="PANTHER" id="PTHR43005:SF2">
    <property type="entry name" value="INTEGRAL MEMBRANE SUGAR TRANSPORT PROTEIN"/>
    <property type="match status" value="1"/>
</dbReference>
<reference evidence="10" key="1">
    <citation type="journal article" date="2013" name="Genome Announc.">
        <title>Genome Sequence of Halanaerobium saccharolyticum subsp. saccharolyticum Strain DSM 6643T, a Halophilic Hydrogen-Producing Bacterium.</title>
        <authorList>
            <person name="Kivisto A."/>
            <person name="Larjo A."/>
            <person name="Ciranna A."/>
            <person name="Santala V."/>
            <person name="Roos C."/>
            <person name="Karp M."/>
        </authorList>
    </citation>
    <scope>NUCLEOTIDE SEQUENCE [LARGE SCALE GENOMIC DNA]</scope>
    <source>
        <strain evidence="10">DSM 6643</strain>
    </source>
</reference>
<dbReference type="AlphaFoldDB" id="M5E2M5"/>
<dbReference type="PROSITE" id="PS50928">
    <property type="entry name" value="ABC_TM1"/>
    <property type="match status" value="1"/>
</dbReference>
<feature type="transmembrane region" description="Helical" evidence="7">
    <location>
        <begin position="72"/>
        <end position="95"/>
    </location>
</feature>
<comment type="subcellular location">
    <subcellularLocation>
        <location evidence="1 7">Cell membrane</location>
        <topology evidence="1 7">Multi-pass membrane protein</topology>
    </subcellularLocation>
</comment>
<organism evidence="9 10">
    <name type="scientific">Halanaerobium saccharolyticum subsp. saccharolyticum DSM 6643</name>
    <dbReference type="NCBI Taxonomy" id="1293054"/>
    <lineage>
        <taxon>Bacteria</taxon>
        <taxon>Bacillati</taxon>
        <taxon>Bacillota</taxon>
        <taxon>Clostridia</taxon>
        <taxon>Halanaerobiales</taxon>
        <taxon>Halanaerobiaceae</taxon>
        <taxon>Halanaerobium</taxon>
    </lineage>
</organism>
<dbReference type="RefSeq" id="WP_005489592.1">
    <property type="nucleotide sequence ID" value="NZ_CAUI01000021.1"/>
</dbReference>
<dbReference type="SUPFAM" id="SSF160964">
    <property type="entry name" value="MalF N-terminal region-like"/>
    <property type="match status" value="1"/>
</dbReference>
<accession>M5E2M5</accession>
<feature type="transmembrane region" description="Helical" evidence="7">
    <location>
        <begin position="263"/>
        <end position="285"/>
    </location>
</feature>
<feature type="transmembrane region" description="Helical" evidence="7">
    <location>
        <begin position="12"/>
        <end position="30"/>
    </location>
</feature>
<keyword evidence="10" id="KW-1185">Reference proteome</keyword>
<evidence type="ECO:0000256" key="1">
    <source>
        <dbReference type="ARBA" id="ARBA00004651"/>
    </source>
</evidence>
<feature type="domain" description="ABC transmembrane type-1" evidence="8">
    <location>
        <begin position="70"/>
        <end position="284"/>
    </location>
</feature>
<dbReference type="CDD" id="cd06261">
    <property type="entry name" value="TM_PBP2"/>
    <property type="match status" value="1"/>
</dbReference>
<dbReference type="Proteomes" id="UP000012063">
    <property type="component" value="Unassembled WGS sequence"/>
</dbReference>
<keyword evidence="5 7" id="KW-1133">Transmembrane helix</keyword>